<name>A0A7S0L3G9_9EUKA</name>
<evidence type="ECO:0000256" key="2">
    <source>
        <dbReference type="SAM" id="Phobius"/>
    </source>
</evidence>
<proteinExistence type="predicted"/>
<dbReference type="InterPro" id="IPR011992">
    <property type="entry name" value="EF-hand-dom_pair"/>
</dbReference>
<evidence type="ECO:0000259" key="4">
    <source>
        <dbReference type="PROSITE" id="PS50222"/>
    </source>
</evidence>
<feature type="signal peptide" evidence="3">
    <location>
        <begin position="1"/>
        <end position="16"/>
    </location>
</feature>
<dbReference type="AlphaFoldDB" id="A0A7S0L3G9"/>
<accession>A0A7S0L3G9</accession>
<evidence type="ECO:0000256" key="1">
    <source>
        <dbReference type="ARBA" id="ARBA00022837"/>
    </source>
</evidence>
<dbReference type="InterPro" id="IPR018247">
    <property type="entry name" value="EF_Hand_1_Ca_BS"/>
</dbReference>
<dbReference type="GO" id="GO:0005509">
    <property type="term" value="F:calcium ion binding"/>
    <property type="evidence" value="ECO:0007669"/>
    <property type="project" value="InterPro"/>
</dbReference>
<protein>
    <recommendedName>
        <fullName evidence="4">EF-hand domain-containing protein</fullName>
    </recommendedName>
</protein>
<gene>
    <name evidence="5" type="ORF">CPEL01642_LOCUS4146</name>
</gene>
<dbReference type="PROSITE" id="PS50222">
    <property type="entry name" value="EF_HAND_2"/>
    <property type="match status" value="2"/>
</dbReference>
<dbReference type="SUPFAM" id="SSF47473">
    <property type="entry name" value="EF-hand"/>
    <property type="match status" value="1"/>
</dbReference>
<feature type="domain" description="EF-hand" evidence="4">
    <location>
        <begin position="75"/>
        <end position="110"/>
    </location>
</feature>
<keyword evidence="2" id="KW-0472">Membrane</keyword>
<feature type="domain" description="EF-hand" evidence="4">
    <location>
        <begin position="30"/>
        <end position="65"/>
    </location>
</feature>
<evidence type="ECO:0000313" key="5">
    <source>
        <dbReference type="EMBL" id="CAD8600816.1"/>
    </source>
</evidence>
<dbReference type="InterPro" id="IPR002048">
    <property type="entry name" value="EF_hand_dom"/>
</dbReference>
<reference evidence="5" key="1">
    <citation type="submission" date="2021-01" db="EMBL/GenBank/DDBJ databases">
        <authorList>
            <person name="Corre E."/>
            <person name="Pelletier E."/>
            <person name="Niang G."/>
            <person name="Scheremetjew M."/>
            <person name="Finn R."/>
            <person name="Kale V."/>
            <person name="Holt S."/>
            <person name="Cochrane G."/>
            <person name="Meng A."/>
            <person name="Brown T."/>
            <person name="Cohen L."/>
        </authorList>
    </citation>
    <scope>NUCLEOTIDE SEQUENCE</scope>
    <source>
        <strain evidence="5">PLY182g</strain>
    </source>
</reference>
<dbReference type="EMBL" id="HBEY01008498">
    <property type="protein sequence ID" value="CAD8600816.1"/>
    <property type="molecule type" value="Transcribed_RNA"/>
</dbReference>
<dbReference type="Gene3D" id="1.10.238.10">
    <property type="entry name" value="EF-hand"/>
    <property type="match status" value="1"/>
</dbReference>
<dbReference type="PROSITE" id="PS00018">
    <property type="entry name" value="EF_HAND_1"/>
    <property type="match status" value="2"/>
</dbReference>
<dbReference type="SMART" id="SM00054">
    <property type="entry name" value="EFh"/>
    <property type="match status" value="2"/>
</dbReference>
<keyword evidence="1" id="KW-0106">Calcium</keyword>
<sequence>MCGVFILACLVYPGVAAGTSVTVKPPRRGLICRQYDKVFEAADSNSDGAIDEQEVYELVLKVCVVLNRQAPIKAPTKASVLAVYQSSDGDGDGRLSKYEFQRIAATIFIGGIGRVIAHKVISLLIAPLLAAELARRLDRWQCFYPLSRRVLPASLHARVLNKAFFQTALTVVFVTSLSGLVLDLIDMLGNMLYGVNEAERGKRPMRLVDRSKRASIHST</sequence>
<feature type="chain" id="PRO_5030604824" description="EF-hand domain-containing protein" evidence="3">
    <location>
        <begin position="17"/>
        <end position="219"/>
    </location>
</feature>
<keyword evidence="3" id="KW-0732">Signal</keyword>
<keyword evidence="2" id="KW-0812">Transmembrane</keyword>
<dbReference type="Pfam" id="PF13202">
    <property type="entry name" value="EF-hand_5"/>
    <property type="match status" value="2"/>
</dbReference>
<evidence type="ECO:0000256" key="3">
    <source>
        <dbReference type="SAM" id="SignalP"/>
    </source>
</evidence>
<keyword evidence="2" id="KW-1133">Transmembrane helix</keyword>
<feature type="transmembrane region" description="Helical" evidence="2">
    <location>
        <begin position="163"/>
        <end position="185"/>
    </location>
</feature>
<organism evidence="5">
    <name type="scientific">Coccolithus braarudii</name>
    <dbReference type="NCBI Taxonomy" id="221442"/>
    <lineage>
        <taxon>Eukaryota</taxon>
        <taxon>Haptista</taxon>
        <taxon>Haptophyta</taxon>
        <taxon>Prymnesiophyceae</taxon>
        <taxon>Coccolithales</taxon>
        <taxon>Coccolithaceae</taxon>
        <taxon>Coccolithus</taxon>
    </lineage>
</organism>